<evidence type="ECO:0000313" key="8">
    <source>
        <dbReference type="Proteomes" id="UP000036987"/>
    </source>
</evidence>
<dbReference type="InterPro" id="IPR000210">
    <property type="entry name" value="BTB/POZ_dom"/>
</dbReference>
<gene>
    <name evidence="7" type="ORF">ZOSMA_114G00120</name>
</gene>
<dbReference type="Gene3D" id="3.30.710.10">
    <property type="entry name" value="Potassium Channel Kv1.1, Chain A"/>
    <property type="match status" value="1"/>
</dbReference>
<evidence type="ECO:0000256" key="5">
    <source>
        <dbReference type="SAM" id="Phobius"/>
    </source>
</evidence>
<comment type="caution">
    <text evidence="7">The sequence shown here is derived from an EMBL/GenBank/DDBJ whole genome shotgun (WGS) entry which is preliminary data.</text>
</comment>
<comment type="pathway">
    <text evidence="2">Protein modification; protein ubiquitination.</text>
</comment>
<sequence length="570" mass="64519">MMNHVPLSIIWISSVSNNSNWLLLLLYTYTRMTDLRTRRSETGHTRIRSVPIAVTPAGFWCCPSPSVFPKALKSQMNQTKPKPKSSSSPTTSSQKSSSQKSSTRQVGKKQNSNSSRFGTFSNVQKCVSSDVLRPALASSPTSASSSDRVTKSPIVINPQRKMSIGFGKQETSDVKLLVSGKDGIVVGMNVHKNVLADHSSFFDEKFFRESSPVLFIEIGDCEDVEIYAETVGLMYCRDIKQRLIKLSVTSVLRILKVAESLGFHSCVKSCLEYLEAAPWVGEEEECVLSSIRDLHQNDNFGISPVLKRVSSEIPNPPKEETLSQIMEIVLRSNDDRGRRDMKSMVLKLLKDNSFMISGSVDMRVETLYRYCHSCLDSLLNAFRQASEDGFPDKSSLNDKDPIVRKISLEADNLLWLVEIMVDRHVGDEFAKMWANTSELAALHSKIPIVSWHLVSCVTARLYVGIGRREILASKDTRHMLLHIWLQPLIEDYDWLQHGCRSFNRKVVEEGIGKTILTLPLEDQQSILLLWLGIFLKIGDNCPNLQRAFEVWWRRTFIQPHFEQQSNELIC</sequence>
<evidence type="ECO:0000259" key="6">
    <source>
        <dbReference type="PROSITE" id="PS50097"/>
    </source>
</evidence>
<dbReference type="Pfam" id="PF25553">
    <property type="entry name" value="BTB-POZ_ANK-like"/>
    <property type="match status" value="1"/>
</dbReference>
<keyword evidence="5" id="KW-0812">Transmembrane</keyword>
<keyword evidence="5" id="KW-1133">Transmembrane helix</keyword>
<dbReference type="AlphaFoldDB" id="A0A0K9Q4M1"/>
<name>A0A0K9Q4M1_ZOSMR</name>
<dbReference type="UniPathway" id="UPA00143"/>
<dbReference type="SUPFAM" id="SSF54695">
    <property type="entry name" value="POZ domain"/>
    <property type="match status" value="1"/>
</dbReference>
<keyword evidence="8" id="KW-1185">Reference proteome</keyword>
<dbReference type="Proteomes" id="UP000036987">
    <property type="component" value="Unassembled WGS sequence"/>
</dbReference>
<evidence type="ECO:0000256" key="2">
    <source>
        <dbReference type="ARBA" id="ARBA00004906"/>
    </source>
</evidence>
<keyword evidence="5" id="KW-0472">Membrane</keyword>
<dbReference type="OMA" id="ETLYNSC"/>
<dbReference type="Pfam" id="PF00651">
    <property type="entry name" value="BTB"/>
    <property type="match status" value="1"/>
</dbReference>
<accession>A0A0K9Q4M1</accession>
<feature type="compositionally biased region" description="Polar residues" evidence="4">
    <location>
        <begin position="104"/>
        <end position="117"/>
    </location>
</feature>
<dbReference type="InterPro" id="IPR011333">
    <property type="entry name" value="SKP1/BTB/POZ_sf"/>
</dbReference>
<keyword evidence="3" id="KW-0833">Ubl conjugation pathway</keyword>
<proteinExistence type="predicted"/>
<feature type="domain" description="BTB" evidence="6">
    <location>
        <begin position="172"/>
        <end position="243"/>
    </location>
</feature>
<evidence type="ECO:0000256" key="4">
    <source>
        <dbReference type="SAM" id="MobiDB-lite"/>
    </source>
</evidence>
<feature type="compositionally biased region" description="Low complexity" evidence="4">
    <location>
        <begin position="78"/>
        <end position="103"/>
    </location>
</feature>
<evidence type="ECO:0000256" key="1">
    <source>
        <dbReference type="ARBA" id="ARBA00002668"/>
    </source>
</evidence>
<dbReference type="EMBL" id="LFYR01000167">
    <property type="protein sequence ID" value="KMZ75415.1"/>
    <property type="molecule type" value="Genomic_DNA"/>
</dbReference>
<protein>
    <submittedName>
        <fullName evidence="7">BTB/POZ domain-containing protein</fullName>
    </submittedName>
</protein>
<feature type="region of interest" description="Disordered" evidence="4">
    <location>
        <begin position="73"/>
        <end position="117"/>
    </location>
</feature>
<dbReference type="InterPro" id="IPR058039">
    <property type="entry name" value="At3g05675-like_ankyrin"/>
</dbReference>
<dbReference type="OrthoDB" id="1855062at2759"/>
<evidence type="ECO:0000256" key="3">
    <source>
        <dbReference type="ARBA" id="ARBA00022786"/>
    </source>
</evidence>
<feature type="transmembrane region" description="Helical" evidence="5">
    <location>
        <begin position="6"/>
        <end position="29"/>
    </location>
</feature>
<comment type="function">
    <text evidence="1">May act as a substrate-specific adapter of an E3 ubiquitin-protein ligase complex (CUL3-RBX1-BTB) which mediates the ubiquitination and subsequent proteasomal degradation of target proteins.</text>
</comment>
<dbReference type="PROSITE" id="PS50097">
    <property type="entry name" value="BTB"/>
    <property type="match status" value="1"/>
</dbReference>
<dbReference type="CDD" id="cd18186">
    <property type="entry name" value="BTB_POZ_ZBTB_KLHL-like"/>
    <property type="match status" value="1"/>
</dbReference>
<organism evidence="7 8">
    <name type="scientific">Zostera marina</name>
    <name type="common">Eelgrass</name>
    <dbReference type="NCBI Taxonomy" id="29655"/>
    <lineage>
        <taxon>Eukaryota</taxon>
        <taxon>Viridiplantae</taxon>
        <taxon>Streptophyta</taxon>
        <taxon>Embryophyta</taxon>
        <taxon>Tracheophyta</taxon>
        <taxon>Spermatophyta</taxon>
        <taxon>Magnoliopsida</taxon>
        <taxon>Liliopsida</taxon>
        <taxon>Zosteraceae</taxon>
        <taxon>Zostera</taxon>
    </lineage>
</organism>
<dbReference type="PANTHER" id="PTHR31060">
    <property type="entry name" value="OSJNBA0011J08.25 PROTEIN-RELATED"/>
    <property type="match status" value="1"/>
</dbReference>
<dbReference type="InterPro" id="IPR038920">
    <property type="entry name" value="At3g05675-like"/>
</dbReference>
<evidence type="ECO:0000313" key="7">
    <source>
        <dbReference type="EMBL" id="KMZ75415.1"/>
    </source>
</evidence>
<dbReference type="GO" id="GO:0016567">
    <property type="term" value="P:protein ubiquitination"/>
    <property type="evidence" value="ECO:0007669"/>
    <property type="project" value="UniProtKB-UniPathway"/>
</dbReference>
<reference evidence="8" key="1">
    <citation type="journal article" date="2016" name="Nature">
        <title>The genome of the seagrass Zostera marina reveals angiosperm adaptation to the sea.</title>
        <authorList>
            <person name="Olsen J.L."/>
            <person name="Rouze P."/>
            <person name="Verhelst B."/>
            <person name="Lin Y.-C."/>
            <person name="Bayer T."/>
            <person name="Collen J."/>
            <person name="Dattolo E."/>
            <person name="De Paoli E."/>
            <person name="Dittami S."/>
            <person name="Maumus F."/>
            <person name="Michel G."/>
            <person name="Kersting A."/>
            <person name="Lauritano C."/>
            <person name="Lohaus R."/>
            <person name="Toepel M."/>
            <person name="Tonon T."/>
            <person name="Vanneste K."/>
            <person name="Amirebrahimi M."/>
            <person name="Brakel J."/>
            <person name="Bostroem C."/>
            <person name="Chovatia M."/>
            <person name="Grimwood J."/>
            <person name="Jenkins J.W."/>
            <person name="Jueterbock A."/>
            <person name="Mraz A."/>
            <person name="Stam W.T."/>
            <person name="Tice H."/>
            <person name="Bornberg-Bauer E."/>
            <person name="Green P.J."/>
            <person name="Pearson G.A."/>
            <person name="Procaccini G."/>
            <person name="Duarte C.M."/>
            <person name="Schmutz J."/>
            <person name="Reusch T.B.H."/>
            <person name="Van de Peer Y."/>
        </authorList>
    </citation>
    <scope>NUCLEOTIDE SEQUENCE [LARGE SCALE GENOMIC DNA]</scope>
    <source>
        <strain evidence="8">cv. Finnish</strain>
    </source>
</reference>
<dbReference type="PANTHER" id="PTHR31060:SF5">
    <property type="entry name" value="PRLI-INTERACTING FACTOR G, PUTATIVE, EXPRESSED-RELATED"/>
    <property type="match status" value="1"/>
</dbReference>